<evidence type="ECO:0000313" key="7">
    <source>
        <dbReference type="EMBL" id="MBC5650966.1"/>
    </source>
</evidence>
<dbReference type="PROSITE" id="PS00868">
    <property type="entry name" value="CYS_MET_METAB_PP"/>
    <property type="match status" value="1"/>
</dbReference>
<dbReference type="InterPro" id="IPR015424">
    <property type="entry name" value="PyrdxlP-dep_Trfase"/>
</dbReference>
<dbReference type="Gene3D" id="3.90.1150.10">
    <property type="entry name" value="Aspartate Aminotransferase, domain 1"/>
    <property type="match status" value="1"/>
</dbReference>
<dbReference type="InterPro" id="IPR054542">
    <property type="entry name" value="Cys_met_metab_PP"/>
</dbReference>
<dbReference type="Pfam" id="PF01053">
    <property type="entry name" value="Cys_Met_Meta_PP"/>
    <property type="match status" value="1"/>
</dbReference>
<reference evidence="7 8" key="1">
    <citation type="submission" date="2020-08" db="EMBL/GenBank/DDBJ databases">
        <title>Genome public.</title>
        <authorList>
            <person name="Liu C."/>
            <person name="Sun Q."/>
        </authorList>
    </citation>
    <scope>NUCLEOTIDE SEQUENCE [LARGE SCALE GENOMIC DNA]</scope>
    <source>
        <strain evidence="7 8">BX17</strain>
    </source>
</reference>
<evidence type="ECO:0000256" key="1">
    <source>
        <dbReference type="ARBA" id="ARBA00001933"/>
    </source>
</evidence>
<dbReference type="FunFam" id="3.40.640.10:FF:000009">
    <property type="entry name" value="Cystathionine gamma-synthase homolog"/>
    <property type="match status" value="1"/>
</dbReference>
<dbReference type="GO" id="GO:0016846">
    <property type="term" value="F:carbon-sulfur lyase activity"/>
    <property type="evidence" value="ECO:0007669"/>
    <property type="project" value="TreeGrafter"/>
</dbReference>
<keyword evidence="8" id="KW-1185">Reference proteome</keyword>
<evidence type="ECO:0000256" key="4">
    <source>
        <dbReference type="PIRSR" id="PIRSR001434-2"/>
    </source>
</evidence>
<feature type="coiled-coil region" evidence="6">
    <location>
        <begin position="365"/>
        <end position="392"/>
    </location>
</feature>
<evidence type="ECO:0000256" key="6">
    <source>
        <dbReference type="SAM" id="Coils"/>
    </source>
</evidence>
<dbReference type="CDD" id="cd00614">
    <property type="entry name" value="CGS_like"/>
    <property type="match status" value="1"/>
</dbReference>
<keyword evidence="7" id="KW-0808">Transferase</keyword>
<dbReference type="GO" id="GO:0005737">
    <property type="term" value="C:cytoplasm"/>
    <property type="evidence" value="ECO:0007669"/>
    <property type="project" value="TreeGrafter"/>
</dbReference>
<dbReference type="InterPro" id="IPR015422">
    <property type="entry name" value="PyrdxlP-dep_Trfase_small"/>
</dbReference>
<dbReference type="GO" id="GO:0016740">
    <property type="term" value="F:transferase activity"/>
    <property type="evidence" value="ECO:0007669"/>
    <property type="project" value="UniProtKB-KW"/>
</dbReference>
<dbReference type="PANTHER" id="PTHR11808:SF90">
    <property type="entry name" value="CYSTATHIONINE GAMMA-SYNTHASE"/>
    <property type="match status" value="1"/>
</dbReference>
<dbReference type="InterPro" id="IPR015421">
    <property type="entry name" value="PyrdxlP-dep_Trfase_major"/>
</dbReference>
<evidence type="ECO:0000256" key="2">
    <source>
        <dbReference type="ARBA" id="ARBA00009077"/>
    </source>
</evidence>
<keyword evidence="6" id="KW-0175">Coiled coil</keyword>
<comment type="cofactor">
    <cofactor evidence="1 5">
        <name>pyridoxal 5'-phosphate</name>
        <dbReference type="ChEBI" id="CHEBI:597326"/>
    </cofactor>
</comment>
<evidence type="ECO:0000256" key="5">
    <source>
        <dbReference type="RuleBase" id="RU362118"/>
    </source>
</evidence>
<dbReference type="Proteomes" id="UP000652847">
    <property type="component" value="Unassembled WGS sequence"/>
</dbReference>
<sequence length="392" mass="43533">MARGINTKCLHLEEEEGCCNNYGSISFPIYQTATYAHPAVGQSTGFDYSRLQNPTREHLEKIVATLENGIDALAFSTGMAAITLVMELFKPGDHLIVDADLYGGSIRLFDNVSAKNGLQFSRIDCWKEDVESYVNENTKAIYIETPTNPMMNVTDIAALADIAKRHDLLLIVDNTFLSPYFQNPLNLGADIVVHSGTKFLGGHNDTLAGFLVTNREDISEKLRFLIKTTGSGLAPFDSWLILRGIKTLGIRMEQAQKNAFKIAEWLKTQKAVTRVIYPGLPEHPGHEIMKKQARGFGSMLTFQLESPEFALSILSKVRMIKFAESLGGVETLVTYPTTQTHADVPEEIRERNGITRSTLRLSVGIEDAQDLLEELEKVFAETEEELNGGKKS</sequence>
<dbReference type="GO" id="GO:0030170">
    <property type="term" value="F:pyridoxal phosphate binding"/>
    <property type="evidence" value="ECO:0007669"/>
    <property type="project" value="InterPro"/>
</dbReference>
<dbReference type="Gene3D" id="3.40.640.10">
    <property type="entry name" value="Type I PLP-dependent aspartate aminotransferase-like (Major domain)"/>
    <property type="match status" value="1"/>
</dbReference>
<protein>
    <submittedName>
        <fullName evidence="7">PLP-dependent transferase</fullName>
    </submittedName>
</protein>
<feature type="modified residue" description="N6-(pyridoxal phosphate)lysine" evidence="4">
    <location>
        <position position="198"/>
    </location>
</feature>
<dbReference type="SUPFAM" id="SSF53383">
    <property type="entry name" value="PLP-dependent transferases"/>
    <property type="match status" value="1"/>
</dbReference>
<dbReference type="PANTHER" id="PTHR11808">
    <property type="entry name" value="TRANS-SULFURATION ENZYME FAMILY MEMBER"/>
    <property type="match status" value="1"/>
</dbReference>
<dbReference type="EMBL" id="JACOOT010000017">
    <property type="protein sequence ID" value="MBC5650966.1"/>
    <property type="molecule type" value="Genomic_DNA"/>
</dbReference>
<dbReference type="AlphaFoldDB" id="A0A8I0ABX6"/>
<accession>A0A8I0ABX6</accession>
<evidence type="ECO:0000256" key="3">
    <source>
        <dbReference type="ARBA" id="ARBA00022898"/>
    </source>
</evidence>
<dbReference type="RefSeq" id="WP_186901213.1">
    <property type="nucleotide sequence ID" value="NZ_JACOOT010000017.1"/>
</dbReference>
<dbReference type="InterPro" id="IPR000277">
    <property type="entry name" value="Cys/Met-Metab_PyrdxlP-dep_enz"/>
</dbReference>
<dbReference type="PIRSF" id="PIRSF001434">
    <property type="entry name" value="CGS"/>
    <property type="match status" value="1"/>
</dbReference>
<gene>
    <name evidence="7" type="ORF">H8S54_07590</name>
</gene>
<proteinExistence type="inferred from homology"/>
<evidence type="ECO:0000313" key="8">
    <source>
        <dbReference type="Proteomes" id="UP000652847"/>
    </source>
</evidence>
<comment type="similarity">
    <text evidence="2 5">Belongs to the trans-sulfuration enzymes family.</text>
</comment>
<dbReference type="GO" id="GO:0009086">
    <property type="term" value="P:methionine biosynthetic process"/>
    <property type="evidence" value="ECO:0007669"/>
    <property type="project" value="UniProtKB-ARBA"/>
</dbReference>
<keyword evidence="3 4" id="KW-0663">Pyridoxal phosphate</keyword>
<dbReference type="GO" id="GO:0019346">
    <property type="term" value="P:transsulfuration"/>
    <property type="evidence" value="ECO:0007669"/>
    <property type="project" value="InterPro"/>
</dbReference>
<name>A0A8I0ABX6_9FIRM</name>
<comment type="caution">
    <text evidence="7">The sequence shown here is derived from an EMBL/GenBank/DDBJ whole genome shotgun (WGS) entry which is preliminary data.</text>
</comment>
<dbReference type="FunFam" id="3.90.1150.10:FF:000033">
    <property type="entry name" value="Cystathionine gamma-synthase"/>
    <property type="match status" value="1"/>
</dbReference>
<organism evidence="7 8">
    <name type="scientific">Blautia segnis</name>
    <dbReference type="NCBI Taxonomy" id="2763030"/>
    <lineage>
        <taxon>Bacteria</taxon>
        <taxon>Bacillati</taxon>
        <taxon>Bacillota</taxon>
        <taxon>Clostridia</taxon>
        <taxon>Lachnospirales</taxon>
        <taxon>Lachnospiraceae</taxon>
        <taxon>Blautia</taxon>
    </lineage>
</organism>